<dbReference type="RefSeq" id="WP_092051900.1">
    <property type="nucleotide sequence ID" value="NZ_FOQD01000012.1"/>
</dbReference>
<accession>A0A1I3L310</accession>
<dbReference type="Proteomes" id="UP000199518">
    <property type="component" value="Unassembled WGS sequence"/>
</dbReference>
<feature type="region of interest" description="Disordered" evidence="1">
    <location>
        <begin position="1"/>
        <end position="28"/>
    </location>
</feature>
<keyword evidence="3" id="KW-1185">Reference proteome</keyword>
<evidence type="ECO:0000313" key="3">
    <source>
        <dbReference type="Proteomes" id="UP000199518"/>
    </source>
</evidence>
<sequence length="149" mass="17146">MSSEDFFKTVDESIGNQKQKEASEDERERELEEYYKTFVDDAEPLIRKYADEMRSRGIITEASSTFGDCSFKLYYADGGFVALRITGRRSGKGMAVRKEYTNDDGRNYFSDDLIFSKTFGLSNLESVLQDQIKQFLYYAPRHGGVSKNM</sequence>
<evidence type="ECO:0000313" key="2">
    <source>
        <dbReference type="EMBL" id="SFI79120.1"/>
    </source>
</evidence>
<dbReference type="AlphaFoldDB" id="A0A1I3L310"/>
<reference evidence="3" key="1">
    <citation type="submission" date="2016-10" db="EMBL/GenBank/DDBJ databases">
        <authorList>
            <person name="Varghese N."/>
            <person name="Submissions S."/>
        </authorList>
    </citation>
    <scope>NUCLEOTIDE SEQUENCE [LARGE SCALE GENOMIC DNA]</scope>
    <source>
        <strain evidence="3">DSM 26348</strain>
    </source>
</reference>
<gene>
    <name evidence="2" type="ORF">SAMN05421753_112124</name>
</gene>
<feature type="compositionally biased region" description="Basic and acidic residues" evidence="1">
    <location>
        <begin position="18"/>
        <end position="28"/>
    </location>
</feature>
<protein>
    <submittedName>
        <fullName evidence="2">Uncharacterized protein</fullName>
    </submittedName>
</protein>
<evidence type="ECO:0000256" key="1">
    <source>
        <dbReference type="SAM" id="MobiDB-lite"/>
    </source>
</evidence>
<dbReference type="STRING" id="1576369.SAMN05421753_112124"/>
<organism evidence="2 3">
    <name type="scientific">Planctomicrobium piriforme</name>
    <dbReference type="NCBI Taxonomy" id="1576369"/>
    <lineage>
        <taxon>Bacteria</taxon>
        <taxon>Pseudomonadati</taxon>
        <taxon>Planctomycetota</taxon>
        <taxon>Planctomycetia</taxon>
        <taxon>Planctomycetales</taxon>
        <taxon>Planctomycetaceae</taxon>
        <taxon>Planctomicrobium</taxon>
    </lineage>
</organism>
<proteinExistence type="predicted"/>
<name>A0A1I3L310_9PLAN</name>
<feature type="compositionally biased region" description="Basic and acidic residues" evidence="1">
    <location>
        <begin position="1"/>
        <end position="11"/>
    </location>
</feature>
<dbReference type="OrthoDB" id="6637051at2"/>
<dbReference type="EMBL" id="FOQD01000012">
    <property type="protein sequence ID" value="SFI79120.1"/>
    <property type="molecule type" value="Genomic_DNA"/>
</dbReference>